<evidence type="ECO:0000256" key="1">
    <source>
        <dbReference type="ARBA" id="ARBA00010928"/>
    </source>
</evidence>
<dbReference type="InterPro" id="IPR004104">
    <property type="entry name" value="Gfo/Idh/MocA-like_OxRdtase_C"/>
</dbReference>
<dbReference type="Gene3D" id="3.40.50.720">
    <property type="entry name" value="NAD(P)-binding Rossmann-like Domain"/>
    <property type="match status" value="1"/>
</dbReference>
<dbReference type="GO" id="GO:0000166">
    <property type="term" value="F:nucleotide binding"/>
    <property type="evidence" value="ECO:0007669"/>
    <property type="project" value="InterPro"/>
</dbReference>
<dbReference type="AlphaFoldDB" id="A0A494Y3K0"/>
<dbReference type="SUPFAM" id="SSF55347">
    <property type="entry name" value="Glyceraldehyde-3-phosphate dehydrogenase-like, C-terminal domain"/>
    <property type="match status" value="1"/>
</dbReference>
<dbReference type="PANTHER" id="PTHR43377">
    <property type="entry name" value="BILIVERDIN REDUCTASE A"/>
    <property type="match status" value="1"/>
</dbReference>
<sequence>MARKKYVLVGAGGRAEFFYGAIASQFKETSELTAICDTNQTRMNYANKLLEEKYDYPRVNTYRANEFDLMIEKEKPDAVIVTSVDRTHHTYIIRAMELGCDVITEKPMTVDENKCQEILDAVDRTGREVRVTFNYRYAPHHTKARELIMQGAIGQVTSVHFEWLLNTMHGADYFRRWHRDKRNGGGLLVHKSTHHFDLVNYWIGSQPEEVFAYGDLLFYGKENAEQRGVTDFYERATGNPLAKDDPFALHLDENEHLKEMYLNAEQEDGYRRDQSVFGDGISIEDTMGVIVKYRNKAILTYSLNAYMPWEGYRIAFNGTKGRLEMTIVEQSYVNSGGDKALEGALKDKRIILFPMWEPPVEIELEEGEGGHGGGDPVLLNDIFGTPIEDPYQRKANHVDGARSILTGIAANRSIRTGMPVKVADLVKFHD</sequence>
<dbReference type="InterPro" id="IPR036291">
    <property type="entry name" value="NAD(P)-bd_dom_sf"/>
</dbReference>
<dbReference type="PANTHER" id="PTHR43377:SF2">
    <property type="entry name" value="BINDING ROSSMANN FOLD OXIDOREDUCTASE, PUTATIVE (AFU_ORTHOLOGUE AFUA_4G00560)-RELATED"/>
    <property type="match status" value="1"/>
</dbReference>
<dbReference type="InterPro" id="IPR051450">
    <property type="entry name" value="Gfo/Idh/MocA_Oxidoreductases"/>
</dbReference>
<name>A0A494Y3K0_9BACL</name>
<feature type="domain" description="Gfo/Idh/MocA-like oxidoreductase C-terminal" evidence="3">
    <location>
        <begin position="145"/>
        <end position="422"/>
    </location>
</feature>
<dbReference type="RefSeq" id="WP_120974931.1">
    <property type="nucleotide sequence ID" value="NZ_RBZM01000002.1"/>
</dbReference>
<organism evidence="4 5">
    <name type="scientific">Cohnella endophytica</name>
    <dbReference type="NCBI Taxonomy" id="2419778"/>
    <lineage>
        <taxon>Bacteria</taxon>
        <taxon>Bacillati</taxon>
        <taxon>Bacillota</taxon>
        <taxon>Bacilli</taxon>
        <taxon>Bacillales</taxon>
        <taxon>Paenibacillaceae</taxon>
        <taxon>Cohnella</taxon>
    </lineage>
</organism>
<dbReference type="Pfam" id="PF01408">
    <property type="entry name" value="GFO_IDH_MocA"/>
    <property type="match status" value="1"/>
</dbReference>
<accession>A0A494Y3K0</accession>
<proteinExistence type="inferred from homology"/>
<dbReference type="Proteomes" id="UP000282076">
    <property type="component" value="Unassembled WGS sequence"/>
</dbReference>
<dbReference type="OrthoDB" id="9781031at2"/>
<keyword evidence="5" id="KW-1185">Reference proteome</keyword>
<dbReference type="InterPro" id="IPR000683">
    <property type="entry name" value="Gfo/Idh/MocA-like_OxRdtase_N"/>
</dbReference>
<evidence type="ECO:0000313" key="5">
    <source>
        <dbReference type="Proteomes" id="UP000282076"/>
    </source>
</evidence>
<dbReference type="Gene3D" id="3.30.360.10">
    <property type="entry name" value="Dihydrodipicolinate Reductase, domain 2"/>
    <property type="match status" value="1"/>
</dbReference>
<feature type="domain" description="Gfo/Idh/MocA-like oxidoreductase N-terminal" evidence="2">
    <location>
        <begin position="5"/>
        <end position="133"/>
    </location>
</feature>
<dbReference type="EMBL" id="RBZM01000002">
    <property type="protein sequence ID" value="RKP57316.1"/>
    <property type="molecule type" value="Genomic_DNA"/>
</dbReference>
<comment type="similarity">
    <text evidence="1">Belongs to the Gfo/Idh/MocA family.</text>
</comment>
<evidence type="ECO:0000313" key="4">
    <source>
        <dbReference type="EMBL" id="RKP57316.1"/>
    </source>
</evidence>
<dbReference type="Pfam" id="PF02894">
    <property type="entry name" value="GFO_IDH_MocA_C"/>
    <property type="match status" value="1"/>
</dbReference>
<protein>
    <submittedName>
        <fullName evidence="4">Gfo/Idh/MocA family oxidoreductase</fullName>
    </submittedName>
</protein>
<evidence type="ECO:0000259" key="3">
    <source>
        <dbReference type="Pfam" id="PF02894"/>
    </source>
</evidence>
<comment type="caution">
    <text evidence="4">The sequence shown here is derived from an EMBL/GenBank/DDBJ whole genome shotgun (WGS) entry which is preliminary data.</text>
</comment>
<evidence type="ECO:0000259" key="2">
    <source>
        <dbReference type="Pfam" id="PF01408"/>
    </source>
</evidence>
<reference evidence="4 5" key="1">
    <citation type="submission" date="2018-10" db="EMBL/GenBank/DDBJ databases">
        <title>Cohnella sp. M2MS4P-1, whole genome shotgun sequence.</title>
        <authorList>
            <person name="Tuo L."/>
        </authorList>
    </citation>
    <scope>NUCLEOTIDE SEQUENCE [LARGE SCALE GENOMIC DNA]</scope>
    <source>
        <strain evidence="4 5">M2MS4P-1</strain>
    </source>
</reference>
<gene>
    <name evidence="4" type="ORF">D7Z26_04880</name>
</gene>
<dbReference type="SUPFAM" id="SSF51735">
    <property type="entry name" value="NAD(P)-binding Rossmann-fold domains"/>
    <property type="match status" value="1"/>
</dbReference>